<dbReference type="Proteomes" id="UP000778578">
    <property type="component" value="Unassembled WGS sequence"/>
</dbReference>
<name>A0ABS7QCN9_9ACTN</name>
<keyword evidence="2" id="KW-1133">Transmembrane helix</keyword>
<feature type="region of interest" description="Disordered" evidence="1">
    <location>
        <begin position="158"/>
        <end position="191"/>
    </location>
</feature>
<keyword evidence="2" id="KW-0472">Membrane</keyword>
<dbReference type="EMBL" id="JAINZZ010000036">
    <property type="protein sequence ID" value="MBY8880743.1"/>
    <property type="molecule type" value="Genomic_DNA"/>
</dbReference>
<evidence type="ECO:0000313" key="3">
    <source>
        <dbReference type="EMBL" id="MBY8880743.1"/>
    </source>
</evidence>
<protein>
    <submittedName>
        <fullName evidence="3">Uncharacterized protein</fullName>
    </submittedName>
</protein>
<accession>A0ABS7QCN9</accession>
<reference evidence="3 4" key="1">
    <citation type="submission" date="2021-08" db="EMBL/GenBank/DDBJ databases">
        <title>WGS of actinomycetes from Thailand.</title>
        <authorList>
            <person name="Thawai C."/>
        </authorList>
    </citation>
    <scope>NUCLEOTIDE SEQUENCE [LARGE SCALE GENOMIC DNA]</scope>
    <source>
        <strain evidence="3 4">PLK6-54</strain>
    </source>
</reference>
<gene>
    <name evidence="3" type="ORF">K7862_24345</name>
</gene>
<organism evidence="3 4">
    <name type="scientific">Actinacidiphila acidipaludis</name>
    <dbReference type="NCBI Taxonomy" id="2873382"/>
    <lineage>
        <taxon>Bacteria</taxon>
        <taxon>Bacillati</taxon>
        <taxon>Actinomycetota</taxon>
        <taxon>Actinomycetes</taxon>
        <taxon>Kitasatosporales</taxon>
        <taxon>Streptomycetaceae</taxon>
        <taxon>Actinacidiphila</taxon>
    </lineage>
</organism>
<feature type="compositionally biased region" description="Pro residues" evidence="1">
    <location>
        <begin position="1"/>
        <end position="10"/>
    </location>
</feature>
<feature type="compositionally biased region" description="Low complexity" evidence="1">
    <location>
        <begin position="52"/>
        <end position="94"/>
    </location>
</feature>
<keyword evidence="2" id="KW-0812">Transmembrane</keyword>
<evidence type="ECO:0000313" key="4">
    <source>
        <dbReference type="Proteomes" id="UP000778578"/>
    </source>
</evidence>
<dbReference type="RefSeq" id="WP_222966077.1">
    <property type="nucleotide sequence ID" value="NZ_JAINZZ010000036.1"/>
</dbReference>
<feature type="region of interest" description="Disordered" evidence="1">
    <location>
        <begin position="225"/>
        <end position="245"/>
    </location>
</feature>
<keyword evidence="4" id="KW-1185">Reference proteome</keyword>
<evidence type="ECO:0000256" key="1">
    <source>
        <dbReference type="SAM" id="MobiDB-lite"/>
    </source>
</evidence>
<feature type="transmembrane region" description="Helical" evidence="2">
    <location>
        <begin position="108"/>
        <end position="127"/>
    </location>
</feature>
<proteinExistence type="predicted"/>
<feature type="compositionally biased region" description="Gly residues" evidence="1">
    <location>
        <begin position="15"/>
        <end position="29"/>
    </location>
</feature>
<feature type="compositionally biased region" description="Polar residues" evidence="1">
    <location>
        <begin position="234"/>
        <end position="243"/>
    </location>
</feature>
<feature type="region of interest" description="Disordered" evidence="1">
    <location>
        <begin position="1"/>
        <end position="105"/>
    </location>
</feature>
<comment type="caution">
    <text evidence="3">The sequence shown here is derived from an EMBL/GenBank/DDBJ whole genome shotgun (WGS) entry which is preliminary data.</text>
</comment>
<sequence length="324" mass="33462">MSYNQPPPNPYGQQPQGGGYGQPQQGGYGQPQPPQQGGYGQPQPPQQGGYGQPQPGYGYPQQAPQPGYGQVPPQQPYGQPQPQYGQQPGYGYPQQPAPPQGGGGRKTGIIIGVVVALVAVGAGVFFVTRGGGGSGSALKDDGKKYKLVTPDSVATEYKKDAGSDTSLTDSDKSDFQKAGVQNPQGAGADYKSGSGLTVKALNFQGVYGTVKDPEKTVDAAFAQAAKEDNDSSGKTELQGSPQTFHPAGMDDAVLKCQQMKYTPTDSSGGPKSFTIPVCVWGDYSTIGVIGVSDAASILGGKTQSLSDAANIAAQVRKDVRVPLS</sequence>
<evidence type="ECO:0000256" key="2">
    <source>
        <dbReference type="SAM" id="Phobius"/>
    </source>
</evidence>